<evidence type="ECO:0000256" key="1">
    <source>
        <dbReference type="ARBA" id="ARBA00004141"/>
    </source>
</evidence>
<feature type="transmembrane region" description="Helical" evidence="6">
    <location>
        <begin position="242"/>
        <end position="263"/>
    </location>
</feature>
<name>A0ABQ9I2T5_9NEOP</name>
<reference evidence="7 8" key="1">
    <citation type="submission" date="2023-02" db="EMBL/GenBank/DDBJ databases">
        <title>LHISI_Scaffold_Assembly.</title>
        <authorList>
            <person name="Stuart O.P."/>
            <person name="Cleave R."/>
            <person name="Magrath M.J.L."/>
            <person name="Mikheyev A.S."/>
        </authorList>
    </citation>
    <scope>NUCLEOTIDE SEQUENCE [LARGE SCALE GENOMIC DNA]</scope>
    <source>
        <strain evidence="7">Daus_M_001</strain>
        <tissue evidence="7">Leg muscle</tissue>
    </source>
</reference>
<comment type="subcellular location">
    <subcellularLocation>
        <location evidence="1">Membrane</location>
        <topology evidence="1">Multi-pass membrane protein</topology>
    </subcellularLocation>
</comment>
<dbReference type="InterPro" id="IPR036259">
    <property type="entry name" value="MFS_trans_sf"/>
</dbReference>
<evidence type="ECO:0000256" key="2">
    <source>
        <dbReference type="ARBA" id="ARBA00022692"/>
    </source>
</evidence>
<dbReference type="PANTHER" id="PTHR11662">
    <property type="entry name" value="SOLUTE CARRIER FAMILY 17"/>
    <property type="match status" value="1"/>
</dbReference>
<dbReference type="Gene3D" id="1.20.1250.20">
    <property type="entry name" value="MFS general substrate transporter like domains"/>
    <property type="match status" value="1"/>
</dbReference>
<gene>
    <name evidence="7" type="ORF">PR048_010468</name>
</gene>
<feature type="transmembrane region" description="Helical" evidence="6">
    <location>
        <begin position="310"/>
        <end position="331"/>
    </location>
</feature>
<feature type="transmembrane region" description="Helical" evidence="6">
    <location>
        <begin position="200"/>
        <end position="222"/>
    </location>
</feature>
<evidence type="ECO:0000256" key="5">
    <source>
        <dbReference type="SAM" id="MobiDB-lite"/>
    </source>
</evidence>
<dbReference type="PANTHER" id="PTHR11662:SF399">
    <property type="entry name" value="FI19708P1-RELATED"/>
    <property type="match status" value="1"/>
</dbReference>
<dbReference type="EMBL" id="JARBHB010000003">
    <property type="protein sequence ID" value="KAJ8890959.1"/>
    <property type="molecule type" value="Genomic_DNA"/>
</dbReference>
<keyword evidence="2 6" id="KW-0812">Transmembrane</keyword>
<evidence type="ECO:0000313" key="8">
    <source>
        <dbReference type="Proteomes" id="UP001159363"/>
    </source>
</evidence>
<dbReference type="Proteomes" id="UP001159363">
    <property type="component" value="Chromosome 3"/>
</dbReference>
<proteinExistence type="predicted"/>
<evidence type="ECO:0000256" key="3">
    <source>
        <dbReference type="ARBA" id="ARBA00022989"/>
    </source>
</evidence>
<dbReference type="InterPro" id="IPR050382">
    <property type="entry name" value="MFS_Na/Anion_cotransporter"/>
</dbReference>
<sequence>MEQRRKDGAGETGDPRENRPTSAVVRHDSHSRKSGVNGFNPNVTLLIRAERLARSPPTKANRVQSPAGSIDFRKWESCRTMPLVSGFSRGSPVSPAPSFRRRSIYTSITLIGSQDLDVKSIAQITSLTLLIRCLDIELLHLQYIPADLAEMMLLRCSRGVMNSASPYHNRGPLLPPDHQQVSTILMLRFRLQFARLPAPWLRILTSTAVWAHVLMHIAYTWITYMYKTELANYLKNMLHYNIKNTGFIAALPFLFGWLTELGFSILSQWIQRKNYLGLLNIYRIFNAVATIGPAIALIAITQMACDTTAIVVLLVVAKSCSSAFLGGSILNQMDLAINFVGTLSGLAGTFKQIVAVGAPMLTGAIINDQQTLSAWSKVFYASSAISAVPFFIYMVFGSVNEQPWNRPA</sequence>
<protein>
    <submittedName>
        <fullName evidence="7">Uncharacterized protein</fullName>
    </submittedName>
</protein>
<feature type="transmembrane region" description="Helical" evidence="6">
    <location>
        <begin position="284"/>
        <end position="304"/>
    </location>
</feature>
<feature type="transmembrane region" description="Helical" evidence="6">
    <location>
        <begin position="378"/>
        <end position="396"/>
    </location>
</feature>
<keyword evidence="3 6" id="KW-1133">Transmembrane helix</keyword>
<dbReference type="SUPFAM" id="SSF103473">
    <property type="entry name" value="MFS general substrate transporter"/>
    <property type="match status" value="1"/>
</dbReference>
<feature type="compositionally biased region" description="Basic and acidic residues" evidence="5">
    <location>
        <begin position="1"/>
        <end position="19"/>
    </location>
</feature>
<accession>A0ABQ9I2T5</accession>
<organism evidence="7 8">
    <name type="scientific">Dryococelus australis</name>
    <dbReference type="NCBI Taxonomy" id="614101"/>
    <lineage>
        <taxon>Eukaryota</taxon>
        <taxon>Metazoa</taxon>
        <taxon>Ecdysozoa</taxon>
        <taxon>Arthropoda</taxon>
        <taxon>Hexapoda</taxon>
        <taxon>Insecta</taxon>
        <taxon>Pterygota</taxon>
        <taxon>Neoptera</taxon>
        <taxon>Polyneoptera</taxon>
        <taxon>Phasmatodea</taxon>
        <taxon>Verophasmatodea</taxon>
        <taxon>Anareolatae</taxon>
        <taxon>Phasmatidae</taxon>
        <taxon>Eurycanthinae</taxon>
        <taxon>Dryococelus</taxon>
    </lineage>
</organism>
<comment type="caution">
    <text evidence="7">The sequence shown here is derived from an EMBL/GenBank/DDBJ whole genome shotgun (WGS) entry which is preliminary data.</text>
</comment>
<evidence type="ECO:0000313" key="7">
    <source>
        <dbReference type="EMBL" id="KAJ8890959.1"/>
    </source>
</evidence>
<keyword evidence="8" id="KW-1185">Reference proteome</keyword>
<keyword evidence="4 6" id="KW-0472">Membrane</keyword>
<evidence type="ECO:0000256" key="4">
    <source>
        <dbReference type="ARBA" id="ARBA00023136"/>
    </source>
</evidence>
<evidence type="ECO:0000256" key="6">
    <source>
        <dbReference type="SAM" id="Phobius"/>
    </source>
</evidence>
<feature type="region of interest" description="Disordered" evidence="5">
    <location>
        <begin position="1"/>
        <end position="37"/>
    </location>
</feature>
<feature type="transmembrane region" description="Helical" evidence="6">
    <location>
        <begin position="343"/>
        <end position="366"/>
    </location>
</feature>